<evidence type="ECO:0000256" key="2">
    <source>
        <dbReference type="SAM" id="Phobius"/>
    </source>
</evidence>
<evidence type="ECO:0000313" key="4">
    <source>
        <dbReference type="Proteomes" id="UP000799757"/>
    </source>
</evidence>
<organism evidence="3 4">
    <name type="scientific">Melanomma pulvis-pyrius CBS 109.77</name>
    <dbReference type="NCBI Taxonomy" id="1314802"/>
    <lineage>
        <taxon>Eukaryota</taxon>
        <taxon>Fungi</taxon>
        <taxon>Dikarya</taxon>
        <taxon>Ascomycota</taxon>
        <taxon>Pezizomycotina</taxon>
        <taxon>Dothideomycetes</taxon>
        <taxon>Pleosporomycetidae</taxon>
        <taxon>Pleosporales</taxon>
        <taxon>Melanommataceae</taxon>
        <taxon>Melanomma</taxon>
    </lineage>
</organism>
<protein>
    <recommendedName>
        <fullName evidence="5">Mid2 domain-containing protein</fullName>
    </recommendedName>
</protein>
<feature type="region of interest" description="Disordered" evidence="1">
    <location>
        <begin position="210"/>
        <end position="238"/>
    </location>
</feature>
<keyword evidence="2" id="KW-1133">Transmembrane helix</keyword>
<feature type="transmembrane region" description="Helical" evidence="2">
    <location>
        <begin position="152"/>
        <end position="175"/>
    </location>
</feature>
<dbReference type="EMBL" id="MU001799">
    <property type="protein sequence ID" value="KAF2797729.1"/>
    <property type="molecule type" value="Genomic_DNA"/>
</dbReference>
<reference evidence="3" key="1">
    <citation type="journal article" date="2020" name="Stud. Mycol.">
        <title>101 Dothideomycetes genomes: a test case for predicting lifestyles and emergence of pathogens.</title>
        <authorList>
            <person name="Haridas S."/>
            <person name="Albert R."/>
            <person name="Binder M."/>
            <person name="Bloem J."/>
            <person name="Labutti K."/>
            <person name="Salamov A."/>
            <person name="Andreopoulos B."/>
            <person name="Baker S."/>
            <person name="Barry K."/>
            <person name="Bills G."/>
            <person name="Bluhm B."/>
            <person name="Cannon C."/>
            <person name="Castanera R."/>
            <person name="Culley D."/>
            <person name="Daum C."/>
            <person name="Ezra D."/>
            <person name="Gonzalez J."/>
            <person name="Henrissat B."/>
            <person name="Kuo A."/>
            <person name="Liang C."/>
            <person name="Lipzen A."/>
            <person name="Lutzoni F."/>
            <person name="Magnuson J."/>
            <person name="Mondo S."/>
            <person name="Nolan M."/>
            <person name="Ohm R."/>
            <person name="Pangilinan J."/>
            <person name="Park H.-J."/>
            <person name="Ramirez L."/>
            <person name="Alfaro M."/>
            <person name="Sun H."/>
            <person name="Tritt A."/>
            <person name="Yoshinaga Y."/>
            <person name="Zwiers L.-H."/>
            <person name="Turgeon B."/>
            <person name="Goodwin S."/>
            <person name="Spatafora J."/>
            <person name="Crous P."/>
            <person name="Grigoriev I."/>
        </authorList>
    </citation>
    <scope>NUCLEOTIDE SEQUENCE</scope>
    <source>
        <strain evidence="3">CBS 109.77</strain>
    </source>
</reference>
<sequence length="238" mass="25275">MAITAIHHHSVFTTNPRVDTIAAIMALLMRRAGMRTGTATVQTAVLRQLNTNVVLMTVNVIVVFQRAPNICVSQEDNPIAYVRGDKLNAIYSSLSSQNPAFTSWAVDLATVTATGTAIRPSSASTTPITSTTPTGTSTPSPSPKSRRISGGALAGIIVGAVVALALVAAGILILFRRKATKKGKQNDLDDVKNEDSHDKYLVVDPTQQLESARAPAEMPNTEVRLAEVEGSTPLNEMK</sequence>
<gene>
    <name evidence="3" type="ORF">K505DRAFT_397331</name>
</gene>
<feature type="compositionally biased region" description="Low complexity" evidence="1">
    <location>
        <begin position="119"/>
        <end position="139"/>
    </location>
</feature>
<dbReference type="PANTHER" id="PTHR16861">
    <property type="entry name" value="GLYCOPROTEIN 38"/>
    <property type="match status" value="1"/>
</dbReference>
<name>A0A6A6XN09_9PLEO</name>
<dbReference type="Proteomes" id="UP000799757">
    <property type="component" value="Unassembled WGS sequence"/>
</dbReference>
<evidence type="ECO:0000313" key="3">
    <source>
        <dbReference type="EMBL" id="KAF2797729.1"/>
    </source>
</evidence>
<evidence type="ECO:0008006" key="5">
    <source>
        <dbReference type="Google" id="ProtNLM"/>
    </source>
</evidence>
<evidence type="ECO:0000256" key="1">
    <source>
        <dbReference type="SAM" id="MobiDB-lite"/>
    </source>
</evidence>
<dbReference type="AlphaFoldDB" id="A0A6A6XN09"/>
<keyword evidence="4" id="KW-1185">Reference proteome</keyword>
<dbReference type="PANTHER" id="PTHR16861:SF4">
    <property type="entry name" value="SH3 DOMAIN PROTEIN (AFU_ORTHOLOGUE AFUA_1G13610)"/>
    <property type="match status" value="1"/>
</dbReference>
<feature type="region of interest" description="Disordered" evidence="1">
    <location>
        <begin position="119"/>
        <end position="146"/>
    </location>
</feature>
<keyword evidence="2" id="KW-0472">Membrane</keyword>
<keyword evidence="2" id="KW-0812">Transmembrane</keyword>
<accession>A0A6A6XN09</accession>
<proteinExistence type="predicted"/>